<comment type="caution">
    <text evidence="3">The sequence shown here is derived from an EMBL/GenBank/DDBJ whole genome shotgun (WGS) entry which is preliminary data.</text>
</comment>
<gene>
    <name evidence="2" type="ORF">HT657_03355</name>
    <name evidence="3" type="ORF">HT672_06690</name>
</gene>
<dbReference type="Proteomes" id="UP001196379">
    <property type="component" value="Unassembled WGS sequence"/>
</dbReference>
<keyword evidence="1" id="KW-0812">Transmembrane</keyword>
<evidence type="ECO:0000313" key="2">
    <source>
        <dbReference type="EMBL" id="MBV6531191.1"/>
    </source>
</evidence>
<protein>
    <submittedName>
        <fullName evidence="3">DUF1294 domain-containing protein</fullName>
    </submittedName>
</protein>
<dbReference type="Pfam" id="PF06961">
    <property type="entry name" value="DUF1294"/>
    <property type="match status" value="1"/>
</dbReference>
<name>A0A949T5L5_9PAST</name>
<keyword evidence="5" id="KW-1185">Reference proteome</keyword>
<keyword evidence="1" id="KW-1133">Transmembrane helix</keyword>
<dbReference type="OrthoDB" id="72963at2"/>
<feature type="transmembrane region" description="Helical" evidence="1">
    <location>
        <begin position="66"/>
        <end position="89"/>
    </location>
</feature>
<dbReference type="Proteomes" id="UP000732858">
    <property type="component" value="Unassembled WGS sequence"/>
</dbReference>
<keyword evidence="1" id="KW-0472">Membrane</keyword>
<dbReference type="AlphaFoldDB" id="A0A949T5L5"/>
<proteinExistence type="predicted"/>
<dbReference type="EMBL" id="JABULY010000001">
    <property type="protein sequence ID" value="MBV6531191.1"/>
    <property type="molecule type" value="Genomic_DNA"/>
</dbReference>
<feature type="transmembrane region" description="Helical" evidence="1">
    <location>
        <begin position="5"/>
        <end position="21"/>
    </location>
</feature>
<dbReference type="GeneID" id="65549125"/>
<organism evidence="3 4">
    <name type="scientific">Ursidibacter maritimus</name>
    <dbReference type="NCBI Taxonomy" id="1331689"/>
    <lineage>
        <taxon>Bacteria</taxon>
        <taxon>Pseudomonadati</taxon>
        <taxon>Pseudomonadota</taxon>
        <taxon>Gammaproteobacteria</taxon>
        <taxon>Pasteurellales</taxon>
        <taxon>Pasteurellaceae</taxon>
        <taxon>Ursidibacter</taxon>
    </lineage>
</organism>
<evidence type="ECO:0000313" key="3">
    <source>
        <dbReference type="EMBL" id="MBV6546970.1"/>
    </source>
</evidence>
<evidence type="ECO:0000256" key="1">
    <source>
        <dbReference type="SAM" id="Phobius"/>
    </source>
</evidence>
<evidence type="ECO:0000313" key="5">
    <source>
        <dbReference type="Proteomes" id="UP001196379"/>
    </source>
</evidence>
<dbReference type="EMBL" id="JABUMC010000013">
    <property type="protein sequence ID" value="MBV6546970.1"/>
    <property type="molecule type" value="Genomic_DNA"/>
</dbReference>
<feature type="transmembrane region" description="Helical" evidence="1">
    <location>
        <begin position="36"/>
        <end position="54"/>
    </location>
</feature>
<sequence length="93" mass="11279">MLYIAIYFICVNCISAYLMYIDKQRAIQKAWRVPESNLFFFCVVGGFLGTYLMMKYGRHKTQHWQFHAVVILSFFFWIFILPAMIYYLIYYTP</sequence>
<dbReference type="InterPro" id="IPR010718">
    <property type="entry name" value="DUF1294"/>
</dbReference>
<evidence type="ECO:0000313" key="4">
    <source>
        <dbReference type="Proteomes" id="UP000732858"/>
    </source>
</evidence>
<accession>A0A949T5L5</accession>
<dbReference type="RefSeq" id="WP_157403246.1">
    <property type="nucleotide sequence ID" value="NZ_JABULY010000001.1"/>
</dbReference>
<reference evidence="3 5" key="1">
    <citation type="journal article" date="2021" name="Mol. Ecol.">
        <title>Polar bear-adapted Ursidibacter maritimus are remarkably conserved after generations in captivity.</title>
        <authorList>
            <person name="Espinosa-Gongora C."/>
            <person name="Hansen M.J."/>
            <person name="Bertelsen M.F."/>
            <person name="Bojesen A.M."/>
        </authorList>
    </citation>
    <scope>NUCLEOTIDE SEQUENCE</scope>
    <source>
        <strain evidence="3">Pb43105x</strain>
        <strain evidence="2 5">Pb43106</strain>
    </source>
</reference>